<keyword evidence="2" id="KW-0378">Hydrolase</keyword>
<evidence type="ECO:0000256" key="3">
    <source>
        <dbReference type="SAM" id="MobiDB-lite"/>
    </source>
</evidence>
<feature type="region of interest" description="Disordered" evidence="3">
    <location>
        <begin position="894"/>
        <end position="948"/>
    </location>
</feature>
<dbReference type="InterPro" id="IPR052398">
    <property type="entry name" value="Ubiquitin_hydrolase_53/54"/>
</dbReference>
<protein>
    <submittedName>
        <fullName evidence="6">Inactive ubiquitin carboxyl-terminal hydrolase 54-like</fullName>
    </submittedName>
</protein>
<dbReference type="InterPro" id="IPR001394">
    <property type="entry name" value="Peptidase_C19_UCH"/>
</dbReference>
<feature type="compositionally biased region" description="Polar residues" evidence="3">
    <location>
        <begin position="933"/>
        <end position="945"/>
    </location>
</feature>
<evidence type="ECO:0000313" key="6">
    <source>
        <dbReference type="RefSeq" id="XP_022240584.1"/>
    </source>
</evidence>
<keyword evidence="1" id="KW-0833">Ubl conjugation pathway</keyword>
<gene>
    <name evidence="6" type="primary">LOC111083002</name>
</gene>
<proteinExistence type="predicted"/>
<evidence type="ECO:0000313" key="5">
    <source>
        <dbReference type="Proteomes" id="UP000694941"/>
    </source>
</evidence>
<dbReference type="InterPro" id="IPR038765">
    <property type="entry name" value="Papain-like_cys_pep_sf"/>
</dbReference>
<dbReference type="SUPFAM" id="SSF54001">
    <property type="entry name" value="Cysteine proteinases"/>
    <property type="match status" value="1"/>
</dbReference>
<dbReference type="InterPro" id="IPR028889">
    <property type="entry name" value="USP"/>
</dbReference>
<evidence type="ECO:0000256" key="2">
    <source>
        <dbReference type="ARBA" id="ARBA00022801"/>
    </source>
</evidence>
<accession>A0ABM1SAC9</accession>
<dbReference type="Pfam" id="PF00443">
    <property type="entry name" value="UCH"/>
    <property type="match status" value="1"/>
</dbReference>
<keyword evidence="5" id="KW-1185">Reference proteome</keyword>
<feature type="domain" description="USP" evidence="4">
    <location>
        <begin position="38"/>
        <end position="360"/>
    </location>
</feature>
<dbReference type="PROSITE" id="PS50235">
    <property type="entry name" value="USP_3"/>
    <property type="match status" value="1"/>
</dbReference>
<feature type="compositionally biased region" description="Basic and acidic residues" evidence="3">
    <location>
        <begin position="894"/>
        <end position="915"/>
    </location>
</feature>
<dbReference type="CDD" id="cd02257">
    <property type="entry name" value="Peptidase_C19"/>
    <property type="match status" value="1"/>
</dbReference>
<feature type="region of interest" description="Disordered" evidence="3">
    <location>
        <begin position="963"/>
        <end position="990"/>
    </location>
</feature>
<evidence type="ECO:0000256" key="1">
    <source>
        <dbReference type="ARBA" id="ARBA00022786"/>
    </source>
</evidence>
<reference evidence="6" key="1">
    <citation type="submission" date="2025-08" db="UniProtKB">
        <authorList>
            <consortium name="RefSeq"/>
        </authorList>
    </citation>
    <scope>IDENTIFICATION</scope>
    <source>
        <tissue evidence="6">Muscle</tissue>
    </source>
</reference>
<feature type="region of interest" description="Disordered" evidence="3">
    <location>
        <begin position="429"/>
        <end position="448"/>
    </location>
</feature>
<dbReference type="RefSeq" id="XP_022240584.1">
    <property type="nucleotide sequence ID" value="XM_022384876.1"/>
</dbReference>
<dbReference type="PANTHER" id="PTHR22975">
    <property type="entry name" value="UBIQUITIN SPECIFIC PROTEINASE"/>
    <property type="match status" value="1"/>
</dbReference>
<sequence>MAPVPTPSPAQVLTPKITELQMKQLMNQRDSMSMDYYKGLLNMPGQNNCFLNSAVQVLWHLDIFRRSFRELSGHTCMAECCIFCALKELFAQLQYSQESALPPDALRHALAETFHQRRFQLGGMDDAAECFENILRQIHFHIANQESEDMCNSPHCIPHQKFAMTLVEQAICHACGATSEPLSFTQMVHYVSTSALCSQAEFVTNQHKDPADSFGHILRKAGGMGDTRDCPSACGAKIQICRILMNHPEILSVGLVWDSERPSIQHILEVFKSIGMVLKIQEMFHSVVDNQWARNTTHHLVGIVTYYGKHYSTFFFHTKLGIWIYFDDATVHEIGPKWEQVIEKCRRGHFQPLLLLYANKNGSPVSGSTAPKSITMVAKNQKSLKGSDQFHTGGIVSEAGTSICNTVSDNYQRKMLILCQEYPYENSGSIQTKRSHKSNESNFKSNPINPTLLHSNQCTMYPSQNLIMSGYCSNESGQQHLHQNFLSPLKCESGVSYCFSPENATGQQDFSQWTSNHSSSHTSCVADSQSSVPSSHYVNNTSNQLTSDSFTSEPKLNDNINKSNCWIQSCGFQPHYHPTADESPNVSNFRDFSPNKETTSQQACGLGSAGENTIDCKTYINRKAVESVLNAQKLKRQRSLNENYNSATGNRHSASSLESFDNNIQTRNALNKMPNLKGELSGTANVLWRRDSGNWSGDCNSGSSSSGTSFDTLYIYGIGSKKLTTNKAIGHQNAPDNTRSCQHNYINVGILPDQGYDSFSLSSTDSYPSVPGSPASSDLRLTQIPEDLQTKFQVTRSLKSADSESQHLSGLKSKMKASREDCDKLCAEADLLLKKSHEKEKEGDLVMAAMLSDSAAAKARAAMDAPYNNIQSFISAKMKHSFCVMRSSSLHKRLNEPEMEERKKQKDVSILEGHHSRQSNRGSRQRSKDDWHSQQGSKHSSSINKNMDAFDLNAERTIEIYATLPKRGSKHKHSPKSKDEKQVHRDFAEKQKQTLKAEVINQVTDQMTVISQINNRESLSKDL</sequence>
<evidence type="ECO:0000259" key="4">
    <source>
        <dbReference type="PROSITE" id="PS50235"/>
    </source>
</evidence>
<dbReference type="PANTHER" id="PTHR22975:SF9">
    <property type="entry name" value="ECHINUS SPLICE FORM 3"/>
    <property type="match status" value="1"/>
</dbReference>
<dbReference type="GeneID" id="111083002"/>
<organism evidence="5 6">
    <name type="scientific">Limulus polyphemus</name>
    <name type="common">Atlantic horseshoe crab</name>
    <dbReference type="NCBI Taxonomy" id="6850"/>
    <lineage>
        <taxon>Eukaryota</taxon>
        <taxon>Metazoa</taxon>
        <taxon>Ecdysozoa</taxon>
        <taxon>Arthropoda</taxon>
        <taxon>Chelicerata</taxon>
        <taxon>Merostomata</taxon>
        <taxon>Xiphosura</taxon>
        <taxon>Limulidae</taxon>
        <taxon>Limulus</taxon>
    </lineage>
</organism>
<dbReference type="Gene3D" id="3.90.70.10">
    <property type="entry name" value="Cysteine proteinases"/>
    <property type="match status" value="1"/>
</dbReference>
<name>A0ABM1SAC9_LIMPO</name>
<dbReference type="Proteomes" id="UP000694941">
    <property type="component" value="Unplaced"/>
</dbReference>
<feature type="compositionally biased region" description="Basic and acidic residues" evidence="3">
    <location>
        <begin position="976"/>
        <end position="990"/>
    </location>
</feature>